<dbReference type="EMBL" id="RJVU01057857">
    <property type="protein sequence ID" value="ROK15665.1"/>
    <property type="molecule type" value="Genomic_DNA"/>
</dbReference>
<comment type="caution">
    <text evidence="1">The sequence shown here is derived from an EMBL/GenBank/DDBJ whole genome shotgun (WGS) entry which is preliminary data.</text>
</comment>
<evidence type="ECO:0000313" key="1">
    <source>
        <dbReference type="EMBL" id="ROK15665.1"/>
    </source>
</evidence>
<protein>
    <submittedName>
        <fullName evidence="1">Uncharacterized protein</fullName>
    </submittedName>
</protein>
<name>A0A3N0XWN2_ANAGA</name>
<sequence>MLSFCRGTPPTPQQLYRRTSGVLIWGQAVGYKGHGHSWLSQRVHGGCLSIAGEKTICWLFPLVGIVTLPLATLAMAAGVKENNATEFPRPLSSAFLRELLSQSVSPRISISKQNEEVGCVGVYRTGSFTAQWCSYVKAETDEQQVSHRQDRSQPFLTVNEKEYNGYPRRISQIQQQRAVDSKSLHKQRQCDDLI</sequence>
<gene>
    <name evidence="1" type="ORF">DPX16_9969</name>
</gene>
<proteinExistence type="predicted"/>
<reference evidence="1 2" key="1">
    <citation type="submission" date="2018-10" db="EMBL/GenBank/DDBJ databases">
        <title>Genome assembly for a Yunnan-Guizhou Plateau 3E fish, Anabarilius grahami (Regan), and its evolutionary and genetic applications.</title>
        <authorList>
            <person name="Jiang W."/>
        </authorList>
    </citation>
    <scope>NUCLEOTIDE SEQUENCE [LARGE SCALE GENOMIC DNA]</scope>
    <source>
        <strain evidence="1">AG-KIZ</strain>
        <tissue evidence="1">Muscle</tissue>
    </source>
</reference>
<evidence type="ECO:0000313" key="2">
    <source>
        <dbReference type="Proteomes" id="UP000281406"/>
    </source>
</evidence>
<dbReference type="AlphaFoldDB" id="A0A3N0XWN2"/>
<keyword evidence="2" id="KW-1185">Reference proteome</keyword>
<dbReference type="Proteomes" id="UP000281406">
    <property type="component" value="Unassembled WGS sequence"/>
</dbReference>
<organism evidence="1 2">
    <name type="scientific">Anabarilius grahami</name>
    <name type="common">Kanglang fish</name>
    <name type="synonym">Barilius grahami</name>
    <dbReference type="NCBI Taxonomy" id="495550"/>
    <lineage>
        <taxon>Eukaryota</taxon>
        <taxon>Metazoa</taxon>
        <taxon>Chordata</taxon>
        <taxon>Craniata</taxon>
        <taxon>Vertebrata</taxon>
        <taxon>Euteleostomi</taxon>
        <taxon>Actinopterygii</taxon>
        <taxon>Neopterygii</taxon>
        <taxon>Teleostei</taxon>
        <taxon>Ostariophysi</taxon>
        <taxon>Cypriniformes</taxon>
        <taxon>Xenocyprididae</taxon>
        <taxon>Xenocypridinae</taxon>
        <taxon>Xenocypridinae incertae sedis</taxon>
        <taxon>Anabarilius</taxon>
    </lineage>
</organism>
<accession>A0A3N0XWN2</accession>